<evidence type="ECO:0000256" key="2">
    <source>
        <dbReference type="ARBA" id="ARBA00022438"/>
    </source>
</evidence>
<keyword evidence="4 6" id="KW-0479">Metal-binding</keyword>
<comment type="subunit">
    <text evidence="6">Monomer.</text>
</comment>
<evidence type="ECO:0000256" key="7">
    <source>
        <dbReference type="RuleBase" id="RU003653"/>
    </source>
</evidence>
<evidence type="ECO:0000256" key="1">
    <source>
        <dbReference type="ARBA" id="ARBA00002521"/>
    </source>
</evidence>
<dbReference type="NCBIfam" id="TIGR00500">
    <property type="entry name" value="met_pdase_I"/>
    <property type="match status" value="1"/>
</dbReference>
<dbReference type="PANTHER" id="PTHR43330:SF17">
    <property type="entry name" value="METHIONINE AMINOPEPTIDASE"/>
    <property type="match status" value="1"/>
</dbReference>
<feature type="binding site" evidence="6">
    <location>
        <position position="102"/>
    </location>
    <ligand>
        <name>a divalent metal cation</name>
        <dbReference type="ChEBI" id="CHEBI:60240"/>
        <label>2</label>
        <note>catalytic</note>
    </ligand>
</feature>
<comment type="cofactor">
    <cofactor evidence="6">
        <name>Co(2+)</name>
        <dbReference type="ChEBI" id="CHEBI:48828"/>
    </cofactor>
    <cofactor evidence="6">
        <name>Zn(2+)</name>
        <dbReference type="ChEBI" id="CHEBI:29105"/>
    </cofactor>
    <cofactor evidence="6">
        <name>Mn(2+)</name>
        <dbReference type="ChEBI" id="CHEBI:29035"/>
    </cofactor>
    <cofactor evidence="6">
        <name>Fe(2+)</name>
        <dbReference type="ChEBI" id="CHEBI:29033"/>
    </cofactor>
    <text evidence="6">Binds 2 divalent metal cations per subunit. Has a high-affinity and a low affinity metal-binding site. The true nature of the physiological cofactor is under debate. The enzyme is active with cobalt, zinc, manganese or divalent iron ions. Most likely, methionine aminopeptidases function as mononuclear Fe(2+)-metalloproteases under physiological conditions, and the catalytically relevant metal-binding site has been assigned to the histidine-containing high-affinity site.</text>
</comment>
<dbReference type="Gene3D" id="3.90.230.10">
    <property type="entry name" value="Creatinase/methionine aminopeptidase superfamily"/>
    <property type="match status" value="1"/>
</dbReference>
<dbReference type="RefSeq" id="WP_183602770.1">
    <property type="nucleotide sequence ID" value="NZ_JACHXK010000013.1"/>
</dbReference>
<feature type="binding site" evidence="6">
    <location>
        <position position="229"/>
    </location>
    <ligand>
        <name>a divalent metal cation</name>
        <dbReference type="ChEBI" id="CHEBI:60240"/>
        <label>1</label>
    </ligand>
</feature>
<sequence>MKNAEEIRLIRKAGAIVAACHKEIARRIRPGVTTAEIDAFVEGFMQQHGARPAQKGYRGYRYATCASVNDVFCHGFPTEQPLRAGDMVTIDMVAEKDGWMADSAWTYAVGTPSPEAARLMAGAKQALYAGIAQAAPGRRLGDIGHAVQAAAEQAGLTVVESFVGHGIGRQLHESPQVMHSGRAGTGKRLRSGMVLTIEPILTLGLPYVNVDADGWTARSFDGKWSAQYEHTVAITDQGPVILT</sequence>
<comment type="caution">
    <text evidence="9">The sequence shown here is derived from an EMBL/GenBank/DDBJ whole genome shotgun (WGS) entry which is preliminary data.</text>
</comment>
<comment type="similarity">
    <text evidence="6">Belongs to the peptidase M24A family. Methionine aminopeptidase type 1 subfamily.</text>
</comment>
<evidence type="ECO:0000256" key="6">
    <source>
        <dbReference type="HAMAP-Rule" id="MF_01974"/>
    </source>
</evidence>
<dbReference type="GO" id="GO:0070006">
    <property type="term" value="F:metalloaminopeptidase activity"/>
    <property type="evidence" value="ECO:0007669"/>
    <property type="project" value="UniProtKB-UniRule"/>
</dbReference>
<keyword evidence="10" id="KW-1185">Reference proteome</keyword>
<accession>A0A7W5B1J4</accession>
<evidence type="ECO:0000256" key="4">
    <source>
        <dbReference type="ARBA" id="ARBA00022723"/>
    </source>
</evidence>
<feature type="binding site" evidence="6">
    <location>
        <position position="172"/>
    </location>
    <ligand>
        <name>substrate</name>
    </ligand>
</feature>
<feature type="domain" description="Peptidase M24" evidence="8">
    <location>
        <begin position="9"/>
        <end position="236"/>
    </location>
</feature>
<dbReference type="SUPFAM" id="SSF55920">
    <property type="entry name" value="Creatinase/aminopeptidase"/>
    <property type="match status" value="1"/>
</dbReference>
<dbReference type="EC" id="3.4.11.18" evidence="6 7"/>
<organism evidence="9 10">
    <name type="scientific">Paenibacillus phyllosphaerae</name>
    <dbReference type="NCBI Taxonomy" id="274593"/>
    <lineage>
        <taxon>Bacteria</taxon>
        <taxon>Bacillati</taxon>
        <taxon>Bacillota</taxon>
        <taxon>Bacilli</taxon>
        <taxon>Bacillales</taxon>
        <taxon>Paenibacillaceae</taxon>
        <taxon>Paenibacillus</taxon>
    </lineage>
</organism>
<comment type="catalytic activity">
    <reaction evidence="6 7">
        <text>Release of N-terminal amino acids, preferentially methionine, from peptides and arylamides.</text>
        <dbReference type="EC" id="3.4.11.18"/>
    </reaction>
</comment>
<dbReference type="CDD" id="cd01086">
    <property type="entry name" value="MetAP1"/>
    <property type="match status" value="1"/>
</dbReference>
<evidence type="ECO:0000256" key="5">
    <source>
        <dbReference type="ARBA" id="ARBA00022801"/>
    </source>
</evidence>
<feature type="binding site" evidence="6">
    <location>
        <position position="91"/>
    </location>
    <ligand>
        <name>a divalent metal cation</name>
        <dbReference type="ChEBI" id="CHEBI:60240"/>
        <label>1</label>
    </ligand>
</feature>
<proteinExistence type="inferred from homology"/>
<dbReference type="AlphaFoldDB" id="A0A7W5B1J4"/>
<dbReference type="PRINTS" id="PR00599">
    <property type="entry name" value="MAPEPTIDASE"/>
</dbReference>
<dbReference type="GO" id="GO:0006508">
    <property type="term" value="P:proteolysis"/>
    <property type="evidence" value="ECO:0007669"/>
    <property type="project" value="UniProtKB-KW"/>
</dbReference>
<feature type="binding site" evidence="6">
    <location>
        <position position="229"/>
    </location>
    <ligand>
        <name>a divalent metal cation</name>
        <dbReference type="ChEBI" id="CHEBI:60240"/>
        <label>2</label>
        <note>catalytic</note>
    </ligand>
</feature>
<evidence type="ECO:0000313" key="10">
    <source>
        <dbReference type="Proteomes" id="UP000570361"/>
    </source>
</evidence>
<dbReference type="PANTHER" id="PTHR43330">
    <property type="entry name" value="METHIONINE AMINOPEPTIDASE"/>
    <property type="match status" value="1"/>
</dbReference>
<dbReference type="Pfam" id="PF00557">
    <property type="entry name" value="Peptidase_M24"/>
    <property type="match status" value="1"/>
</dbReference>
<dbReference type="InterPro" id="IPR002467">
    <property type="entry name" value="Pept_M24A_MAP1"/>
</dbReference>
<keyword evidence="3 6" id="KW-0645">Protease</keyword>
<dbReference type="InterPro" id="IPR000994">
    <property type="entry name" value="Pept_M24"/>
</dbReference>
<keyword evidence="2 6" id="KW-0031">Aminopeptidase</keyword>
<feature type="binding site" evidence="6">
    <location>
        <position position="102"/>
    </location>
    <ligand>
        <name>a divalent metal cation</name>
        <dbReference type="ChEBI" id="CHEBI:60240"/>
        <label>1</label>
    </ligand>
</feature>
<reference evidence="9 10" key="1">
    <citation type="submission" date="2020-08" db="EMBL/GenBank/DDBJ databases">
        <title>Genomic Encyclopedia of Type Strains, Phase III (KMG-III): the genomes of soil and plant-associated and newly described type strains.</title>
        <authorList>
            <person name="Whitman W."/>
        </authorList>
    </citation>
    <scope>NUCLEOTIDE SEQUENCE [LARGE SCALE GENOMIC DNA]</scope>
    <source>
        <strain evidence="9 10">CECT 5862</strain>
    </source>
</reference>
<keyword evidence="5 6" id="KW-0378">Hydrolase</keyword>
<dbReference type="GO" id="GO:0046872">
    <property type="term" value="F:metal ion binding"/>
    <property type="evidence" value="ECO:0007669"/>
    <property type="project" value="UniProtKB-UniRule"/>
</dbReference>
<evidence type="ECO:0000256" key="3">
    <source>
        <dbReference type="ARBA" id="ARBA00022670"/>
    </source>
</evidence>
<dbReference type="Proteomes" id="UP000570361">
    <property type="component" value="Unassembled WGS sequence"/>
</dbReference>
<gene>
    <name evidence="6" type="primary">map</name>
    <name evidence="9" type="ORF">FHS18_004759</name>
</gene>
<feature type="binding site" evidence="6">
    <location>
        <position position="165"/>
    </location>
    <ligand>
        <name>a divalent metal cation</name>
        <dbReference type="ChEBI" id="CHEBI:60240"/>
        <label>2</label>
        <note>catalytic</note>
    </ligand>
</feature>
<evidence type="ECO:0000313" key="9">
    <source>
        <dbReference type="EMBL" id="MBB3112658.1"/>
    </source>
</evidence>
<protein>
    <recommendedName>
        <fullName evidence="6 7">Methionine aminopeptidase</fullName>
        <shortName evidence="6">MAP</shortName>
        <shortName evidence="6">MetAP</shortName>
        <ecNumber evidence="6 7">3.4.11.18</ecNumber>
    </recommendedName>
    <alternativeName>
        <fullName evidence="6">Peptidase M</fullName>
    </alternativeName>
</protein>
<dbReference type="HAMAP" id="MF_01974">
    <property type="entry name" value="MetAP_1"/>
    <property type="match status" value="1"/>
</dbReference>
<dbReference type="InterPro" id="IPR001714">
    <property type="entry name" value="Pept_M24_MAP"/>
</dbReference>
<feature type="binding site" evidence="6">
    <location>
        <position position="198"/>
    </location>
    <ligand>
        <name>a divalent metal cation</name>
        <dbReference type="ChEBI" id="CHEBI:60240"/>
        <label>2</label>
        <note>catalytic</note>
    </ligand>
</feature>
<feature type="binding site" evidence="6">
    <location>
        <position position="74"/>
    </location>
    <ligand>
        <name>substrate</name>
    </ligand>
</feature>
<evidence type="ECO:0000259" key="8">
    <source>
        <dbReference type="Pfam" id="PF00557"/>
    </source>
</evidence>
<comment type="function">
    <text evidence="1 6">Removes the N-terminal methionine from nascent proteins. The N-terminal methionine is often cleaved when the second residue in the primary sequence is small and uncharged (Met-Ala-, Cys, Gly, Pro, Ser, Thr, or Val). Requires deformylation of the N(alpha)-formylated initiator methionine before it can be hydrolyzed.</text>
</comment>
<name>A0A7W5B1J4_9BACL</name>
<dbReference type="GO" id="GO:0004239">
    <property type="term" value="F:initiator methionyl aminopeptidase activity"/>
    <property type="evidence" value="ECO:0007669"/>
    <property type="project" value="UniProtKB-UniRule"/>
</dbReference>
<dbReference type="EMBL" id="JACHXK010000013">
    <property type="protein sequence ID" value="MBB3112658.1"/>
    <property type="molecule type" value="Genomic_DNA"/>
</dbReference>
<dbReference type="GO" id="GO:0005829">
    <property type="term" value="C:cytosol"/>
    <property type="evidence" value="ECO:0007669"/>
    <property type="project" value="TreeGrafter"/>
</dbReference>
<dbReference type="InterPro" id="IPR036005">
    <property type="entry name" value="Creatinase/aminopeptidase-like"/>
</dbReference>